<dbReference type="InterPro" id="IPR002656">
    <property type="entry name" value="Acyl_transf_3_dom"/>
</dbReference>
<reference evidence="9 10" key="1">
    <citation type="journal article" date="2015" name="Genome Announc.">
        <title>Expanding the biotechnology potential of lactobacilli through comparative genomics of 213 strains and associated genera.</title>
        <authorList>
            <person name="Sun Z."/>
            <person name="Harris H.M."/>
            <person name="McCann A."/>
            <person name="Guo C."/>
            <person name="Argimon S."/>
            <person name="Zhang W."/>
            <person name="Yang X."/>
            <person name="Jeffery I.B."/>
            <person name="Cooney J.C."/>
            <person name="Kagawa T.F."/>
            <person name="Liu W."/>
            <person name="Song Y."/>
            <person name="Salvetti E."/>
            <person name="Wrobel A."/>
            <person name="Rasinkangas P."/>
            <person name="Parkhill J."/>
            <person name="Rea M.C."/>
            <person name="O'Sullivan O."/>
            <person name="Ritari J."/>
            <person name="Douillard F.P."/>
            <person name="Paul Ross R."/>
            <person name="Yang R."/>
            <person name="Briner A.E."/>
            <person name="Felis G.E."/>
            <person name="de Vos W.M."/>
            <person name="Barrangou R."/>
            <person name="Klaenhammer T.R."/>
            <person name="Caufield P.W."/>
            <person name="Cui Y."/>
            <person name="Zhang H."/>
            <person name="O'Toole P.W."/>
        </authorList>
    </citation>
    <scope>NUCLEOTIDE SEQUENCE [LARGE SCALE GENOMIC DNA]</scope>
    <source>
        <strain evidence="9 10">DSM 22696</strain>
    </source>
</reference>
<feature type="transmembrane region" description="Helical" evidence="7">
    <location>
        <begin position="267"/>
        <end position="286"/>
    </location>
</feature>
<feature type="transmembrane region" description="Helical" evidence="7">
    <location>
        <begin position="177"/>
        <end position="194"/>
    </location>
</feature>
<evidence type="ECO:0000256" key="4">
    <source>
        <dbReference type="ARBA" id="ARBA00022692"/>
    </source>
</evidence>
<evidence type="ECO:0000313" key="9">
    <source>
        <dbReference type="EMBL" id="KRN95310.1"/>
    </source>
</evidence>
<evidence type="ECO:0000256" key="5">
    <source>
        <dbReference type="ARBA" id="ARBA00022989"/>
    </source>
</evidence>
<dbReference type="GO" id="GO:0009246">
    <property type="term" value="P:enterobacterial common antigen biosynthetic process"/>
    <property type="evidence" value="ECO:0007669"/>
    <property type="project" value="TreeGrafter"/>
</dbReference>
<dbReference type="AlphaFoldDB" id="A0A0R2L0W5"/>
<evidence type="ECO:0000259" key="8">
    <source>
        <dbReference type="Pfam" id="PF01757"/>
    </source>
</evidence>
<name>A0A0R2L0W5_9LACO</name>
<dbReference type="Proteomes" id="UP000051139">
    <property type="component" value="Unassembled WGS sequence"/>
</dbReference>
<evidence type="ECO:0000256" key="7">
    <source>
        <dbReference type="SAM" id="Phobius"/>
    </source>
</evidence>
<keyword evidence="5 7" id="KW-1133">Transmembrane helix</keyword>
<dbReference type="GO" id="GO:0016413">
    <property type="term" value="F:O-acetyltransferase activity"/>
    <property type="evidence" value="ECO:0007669"/>
    <property type="project" value="TreeGrafter"/>
</dbReference>
<dbReference type="GO" id="GO:0005886">
    <property type="term" value="C:plasma membrane"/>
    <property type="evidence" value="ECO:0007669"/>
    <property type="project" value="UniProtKB-SubCell"/>
</dbReference>
<dbReference type="Pfam" id="PF01757">
    <property type="entry name" value="Acyl_transf_3"/>
    <property type="match status" value="1"/>
</dbReference>
<organism evidence="9 10">
    <name type="scientific">Furfurilactobacillus siliginis</name>
    <dbReference type="NCBI Taxonomy" id="348151"/>
    <lineage>
        <taxon>Bacteria</taxon>
        <taxon>Bacillati</taxon>
        <taxon>Bacillota</taxon>
        <taxon>Bacilli</taxon>
        <taxon>Lactobacillales</taxon>
        <taxon>Lactobacillaceae</taxon>
        <taxon>Furfurilactobacillus</taxon>
    </lineage>
</organism>
<feature type="transmembrane region" description="Helical" evidence="7">
    <location>
        <begin position="29"/>
        <end position="50"/>
    </location>
</feature>
<feature type="transmembrane region" description="Helical" evidence="7">
    <location>
        <begin position="238"/>
        <end position="261"/>
    </location>
</feature>
<feature type="transmembrane region" description="Helical" evidence="7">
    <location>
        <begin position="298"/>
        <end position="318"/>
    </location>
</feature>
<evidence type="ECO:0000256" key="6">
    <source>
        <dbReference type="ARBA" id="ARBA00023136"/>
    </source>
</evidence>
<keyword evidence="4 7" id="KW-0812">Transmembrane</keyword>
<feature type="transmembrane region" description="Helical" evidence="7">
    <location>
        <begin position="206"/>
        <end position="226"/>
    </location>
</feature>
<evidence type="ECO:0000256" key="1">
    <source>
        <dbReference type="ARBA" id="ARBA00004651"/>
    </source>
</evidence>
<feature type="transmembrane region" description="Helical" evidence="7">
    <location>
        <begin position="150"/>
        <end position="170"/>
    </location>
</feature>
<dbReference type="STRING" id="348151.IV55_GL000297"/>
<feature type="transmembrane region" description="Helical" evidence="7">
    <location>
        <begin position="62"/>
        <end position="83"/>
    </location>
</feature>
<evidence type="ECO:0000256" key="3">
    <source>
        <dbReference type="ARBA" id="ARBA00022475"/>
    </source>
</evidence>
<dbReference type="EMBL" id="JQCB01000010">
    <property type="protein sequence ID" value="KRN95310.1"/>
    <property type="molecule type" value="Genomic_DNA"/>
</dbReference>
<protein>
    <submittedName>
        <fullName evidence="9">Putative membrane protein</fullName>
    </submittedName>
</protein>
<sequence>MYKLVYFIHTYRYQHITLRRAFMAQSKRLSFMDFSAIISSFAVVTLHSAAGNFSFTNPSPSATLTIIIQIIFSFGVPMFFMQSGANVLNYRERYSTTTFFKKRLTKVVIPFLCWSVIAYVFLVLKTPTINWSIIDFLYRLVTDTILGPYWFFYNIIAFYLCVPFLSVLLNHLKHTQILYLLALSTAVNAVYLPFMRAINSPTLDYVNLFPAIGNYLEYFLIGWYIVHVGVSAKWKKRIYILSILSLVYELTATIISTYHYGYIVKPYYDISNLPAVIIMAALFLLLKENNNNFSKYELRLKFFSGLTFGIYLIHPYVIALLDKLLKVNSATIHILIFPILVYVISGLVVFLLHKIPYIKHVLP</sequence>
<gene>
    <name evidence="9" type="ORF">IV55_GL000297</name>
</gene>
<comment type="subcellular location">
    <subcellularLocation>
        <location evidence="1">Cell membrane</location>
        <topology evidence="1">Multi-pass membrane protein</topology>
    </subcellularLocation>
</comment>
<proteinExistence type="inferred from homology"/>
<keyword evidence="3" id="KW-1003">Cell membrane</keyword>
<keyword evidence="6 7" id="KW-0472">Membrane</keyword>
<evidence type="ECO:0000313" key="10">
    <source>
        <dbReference type="Proteomes" id="UP000051139"/>
    </source>
</evidence>
<dbReference type="PANTHER" id="PTHR40074">
    <property type="entry name" value="O-ACETYLTRANSFERASE WECH"/>
    <property type="match status" value="1"/>
</dbReference>
<dbReference type="PATRIC" id="fig|348151.3.peg.303"/>
<dbReference type="PANTHER" id="PTHR40074:SF2">
    <property type="entry name" value="O-ACETYLTRANSFERASE WECH"/>
    <property type="match status" value="1"/>
</dbReference>
<comment type="similarity">
    <text evidence="2">Belongs to the acyltransferase 3 family.</text>
</comment>
<accession>A0A0R2L0W5</accession>
<keyword evidence="10" id="KW-1185">Reference proteome</keyword>
<dbReference type="OrthoDB" id="9810469at2"/>
<evidence type="ECO:0000256" key="2">
    <source>
        <dbReference type="ARBA" id="ARBA00007400"/>
    </source>
</evidence>
<feature type="domain" description="Acyltransferase 3" evidence="8">
    <location>
        <begin position="37"/>
        <end position="351"/>
    </location>
</feature>
<comment type="caution">
    <text evidence="9">The sequence shown here is derived from an EMBL/GenBank/DDBJ whole genome shotgun (WGS) entry which is preliminary data.</text>
</comment>
<feature type="transmembrane region" description="Helical" evidence="7">
    <location>
        <begin position="104"/>
        <end position="124"/>
    </location>
</feature>
<feature type="transmembrane region" description="Helical" evidence="7">
    <location>
        <begin position="330"/>
        <end position="352"/>
    </location>
</feature>